<organism evidence="2 5">
    <name type="scientific">Puccinia graminis f. sp. tritici</name>
    <dbReference type="NCBI Taxonomy" id="56615"/>
    <lineage>
        <taxon>Eukaryota</taxon>
        <taxon>Fungi</taxon>
        <taxon>Dikarya</taxon>
        <taxon>Basidiomycota</taxon>
        <taxon>Pucciniomycotina</taxon>
        <taxon>Pucciniomycetes</taxon>
        <taxon>Pucciniales</taxon>
        <taxon>Pucciniaceae</taxon>
        <taxon>Puccinia</taxon>
    </lineage>
</organism>
<feature type="signal peptide" evidence="1">
    <location>
        <begin position="1"/>
        <end position="26"/>
    </location>
</feature>
<keyword evidence="1" id="KW-0732">Signal</keyword>
<proteinExistence type="predicted"/>
<dbReference type="AlphaFoldDB" id="A0A5B0LGQ9"/>
<evidence type="ECO:0000256" key="1">
    <source>
        <dbReference type="SAM" id="SignalP"/>
    </source>
</evidence>
<gene>
    <name evidence="3" type="ORF">PGT21_006302</name>
    <name evidence="2" type="ORF">PGTUg99_005261</name>
</gene>
<name>A0A5B0LGQ9_PUCGR</name>
<evidence type="ECO:0000313" key="2">
    <source>
        <dbReference type="EMBL" id="KAA1064007.1"/>
    </source>
</evidence>
<keyword evidence="4" id="KW-1185">Reference proteome</keyword>
<dbReference type="Proteomes" id="UP000325313">
    <property type="component" value="Unassembled WGS sequence"/>
</dbReference>
<evidence type="ECO:0000313" key="5">
    <source>
        <dbReference type="Proteomes" id="UP000325313"/>
    </source>
</evidence>
<dbReference type="EMBL" id="VDEP01000517">
    <property type="protein sequence ID" value="KAA1064007.1"/>
    <property type="molecule type" value="Genomic_DNA"/>
</dbReference>
<dbReference type="Proteomes" id="UP000324748">
    <property type="component" value="Unassembled WGS sequence"/>
</dbReference>
<evidence type="ECO:0000313" key="3">
    <source>
        <dbReference type="EMBL" id="KAA1064520.1"/>
    </source>
</evidence>
<dbReference type="EMBL" id="VSWC01000197">
    <property type="protein sequence ID" value="KAA1064520.1"/>
    <property type="molecule type" value="Genomic_DNA"/>
</dbReference>
<dbReference type="OrthoDB" id="10417619at2759"/>
<accession>A0A5B0LGQ9</accession>
<reference evidence="4 5" key="1">
    <citation type="submission" date="2019-05" db="EMBL/GenBank/DDBJ databases">
        <title>Emergence of the Ug99 lineage of the wheat stem rust pathogen through somatic hybridization.</title>
        <authorList>
            <person name="Li F."/>
            <person name="Upadhyaya N.M."/>
            <person name="Sperschneider J."/>
            <person name="Matny O."/>
            <person name="Nguyen-Phuc H."/>
            <person name="Mago R."/>
            <person name="Raley C."/>
            <person name="Miller M.E."/>
            <person name="Silverstein K.A.T."/>
            <person name="Henningsen E."/>
            <person name="Hirsch C.D."/>
            <person name="Visser B."/>
            <person name="Pretorius Z.A."/>
            <person name="Steffenson B.J."/>
            <person name="Schwessinger B."/>
            <person name="Dodds P.N."/>
            <person name="Figueroa M."/>
        </authorList>
    </citation>
    <scope>NUCLEOTIDE SEQUENCE [LARGE SCALE GENOMIC DNA]</scope>
    <source>
        <strain evidence="3">21-0</strain>
        <strain evidence="2 5">Ug99</strain>
    </source>
</reference>
<evidence type="ECO:0000313" key="4">
    <source>
        <dbReference type="Proteomes" id="UP000324748"/>
    </source>
</evidence>
<protein>
    <submittedName>
        <fullName evidence="2">Uncharacterized protein</fullName>
    </submittedName>
</protein>
<sequence length="140" mass="15691">MHLDGFTARSLVAMGMLLMMMKRVSAPSPLSADLCRGPALARGSPAVEQVVHKPNCQSTGAMSEYQLWIRRDPCQLCPNEVRDRHMAVICKRCLGWTPVHNPLCDNCYKIIDSFRAIICDYSQYGDGFDQLTQALTLHHP</sequence>
<comment type="caution">
    <text evidence="2">The sequence shown here is derived from an EMBL/GenBank/DDBJ whole genome shotgun (WGS) entry which is preliminary data.</text>
</comment>
<feature type="chain" id="PRO_5036136957" evidence="1">
    <location>
        <begin position="27"/>
        <end position="140"/>
    </location>
</feature>